<proteinExistence type="inferred from homology"/>
<dbReference type="PANTHER" id="PTHR43798">
    <property type="entry name" value="MONOACYLGLYCEROL LIPASE"/>
    <property type="match status" value="1"/>
</dbReference>
<dbReference type="Proteomes" id="UP000654075">
    <property type="component" value="Unassembled WGS sequence"/>
</dbReference>
<dbReference type="EMBL" id="CAJNNW010026673">
    <property type="protein sequence ID" value="CAE8686976.1"/>
    <property type="molecule type" value="Genomic_DNA"/>
</dbReference>
<dbReference type="EMBL" id="CAJNNV010000047">
    <property type="protein sequence ID" value="CAE8581210.1"/>
    <property type="molecule type" value="Genomic_DNA"/>
</dbReference>
<dbReference type="InterPro" id="IPR050266">
    <property type="entry name" value="AB_hydrolase_sf"/>
</dbReference>
<evidence type="ECO:0000313" key="7">
    <source>
        <dbReference type="Proteomes" id="UP000654075"/>
    </source>
</evidence>
<evidence type="ECO:0000256" key="1">
    <source>
        <dbReference type="ARBA" id="ARBA00008645"/>
    </source>
</evidence>
<dbReference type="Proteomes" id="UP000626109">
    <property type="component" value="Unassembled WGS sequence"/>
</dbReference>
<dbReference type="PANTHER" id="PTHR43798:SF14">
    <property type="entry name" value="SERINE HYDROLASE-LIKE PROTEIN DDB_G0286239"/>
    <property type="match status" value="1"/>
</dbReference>
<comment type="caution">
    <text evidence="5">The sequence shown here is derived from an EMBL/GenBank/DDBJ whole genome shotgun (WGS) entry which is preliminary data.</text>
</comment>
<feature type="domain" description="AB hydrolase-1" evidence="3">
    <location>
        <begin position="32"/>
        <end position="131"/>
    </location>
</feature>
<accession>A0A813JUR3</accession>
<dbReference type="OMA" id="PHPMIKF"/>
<dbReference type="InterPro" id="IPR000073">
    <property type="entry name" value="AB_hydrolase_1"/>
</dbReference>
<dbReference type="PRINTS" id="PR00412">
    <property type="entry name" value="EPOXHYDRLASE"/>
</dbReference>
<evidence type="ECO:0000313" key="4">
    <source>
        <dbReference type="EMBL" id="CAE8581210.1"/>
    </source>
</evidence>
<evidence type="ECO:0000256" key="2">
    <source>
        <dbReference type="ARBA" id="ARBA00022801"/>
    </source>
</evidence>
<dbReference type="Pfam" id="PF00561">
    <property type="entry name" value="Abhydrolase_1"/>
    <property type="match status" value="1"/>
</dbReference>
<protein>
    <recommendedName>
        <fullName evidence="3">AB hydrolase-1 domain-containing protein</fullName>
    </recommendedName>
</protein>
<dbReference type="InterPro" id="IPR029058">
    <property type="entry name" value="AB_hydrolase_fold"/>
</dbReference>
<comment type="similarity">
    <text evidence="1">Belongs to the AB hydrolase superfamily.</text>
</comment>
<name>A0A813JUR3_POLGL</name>
<dbReference type="InterPro" id="IPR000639">
    <property type="entry name" value="Epox_hydrolase-like"/>
</dbReference>
<dbReference type="GO" id="GO:0016787">
    <property type="term" value="F:hydrolase activity"/>
    <property type="evidence" value="ECO:0007669"/>
    <property type="project" value="UniProtKB-KW"/>
</dbReference>
<evidence type="ECO:0000313" key="6">
    <source>
        <dbReference type="Proteomes" id="UP000626109"/>
    </source>
</evidence>
<keyword evidence="2" id="KW-0378">Hydrolase</keyword>
<dbReference type="OrthoDB" id="190201at2759"/>
<evidence type="ECO:0000313" key="5">
    <source>
        <dbReference type="EMBL" id="CAE8686976.1"/>
    </source>
</evidence>
<dbReference type="AlphaFoldDB" id="A0A813JUR3"/>
<organism evidence="5 6">
    <name type="scientific">Polarella glacialis</name>
    <name type="common">Dinoflagellate</name>
    <dbReference type="NCBI Taxonomy" id="89957"/>
    <lineage>
        <taxon>Eukaryota</taxon>
        <taxon>Sar</taxon>
        <taxon>Alveolata</taxon>
        <taxon>Dinophyceae</taxon>
        <taxon>Suessiales</taxon>
        <taxon>Suessiaceae</taxon>
        <taxon>Polarella</taxon>
    </lineage>
</organism>
<sequence>MAAVEEICLKVAPYGHRVSAKKWGTLDGVGDNVVIALHGWLDNASSFDLIAPHLVAAGFCIYALDLPGHGKSEWSGMYDHAKMARSMHAFILAAGLKTPLLILAHSYGAQCAFALCAAAPSLVRRIVMLDEIGPPCRFAGIPESYLRGPSLEYFAAVAGITARQPRRLSSVDEAVSRRYKNHAPPYPKASEALGPPRWPLSREEVELILCERGVRRSSDGGAWEYSHDPQLQYDFSMRSGIPPLEVRKEMAKAITAQVLWVRTQSAREFLQFTYAADFTNLLVADVQGTHFVHLQNPEVVADLVHRFFQGDSSAGIPLEGAKSCL</sequence>
<dbReference type="GO" id="GO:0016020">
    <property type="term" value="C:membrane"/>
    <property type="evidence" value="ECO:0007669"/>
    <property type="project" value="TreeGrafter"/>
</dbReference>
<dbReference type="Gene3D" id="3.40.50.1820">
    <property type="entry name" value="alpha/beta hydrolase"/>
    <property type="match status" value="1"/>
</dbReference>
<reference evidence="5" key="1">
    <citation type="submission" date="2021-02" db="EMBL/GenBank/DDBJ databases">
        <authorList>
            <person name="Dougan E. K."/>
            <person name="Rhodes N."/>
            <person name="Thang M."/>
            <person name="Chan C."/>
        </authorList>
    </citation>
    <scope>NUCLEOTIDE SEQUENCE</scope>
</reference>
<dbReference type="SUPFAM" id="SSF53474">
    <property type="entry name" value="alpha/beta-Hydrolases"/>
    <property type="match status" value="1"/>
</dbReference>
<gene>
    <name evidence="4" type="ORF">PGLA1383_LOCUS239</name>
    <name evidence="5" type="ORF">PGLA2088_LOCUS25233</name>
</gene>
<keyword evidence="7" id="KW-1185">Reference proteome</keyword>
<evidence type="ECO:0000259" key="3">
    <source>
        <dbReference type="Pfam" id="PF00561"/>
    </source>
</evidence>